<dbReference type="AlphaFoldDB" id="A0A060UPB5"/>
<proteinExistence type="predicted"/>
<keyword evidence="3" id="KW-1185">Reference proteome</keyword>
<accession>A0A060UPB5</accession>
<evidence type="ECO:0000313" key="1">
    <source>
        <dbReference type="EMBL" id="CDQ10442.1"/>
    </source>
</evidence>
<evidence type="ECO:0000313" key="3">
    <source>
        <dbReference type="Proteomes" id="UP000193925"/>
    </source>
</evidence>
<organism evidence="1">
    <name type="scientific">Acidithiobacillus ferrivorans</name>
    <dbReference type="NCBI Taxonomy" id="160808"/>
    <lineage>
        <taxon>Bacteria</taxon>
        <taxon>Pseudomonadati</taxon>
        <taxon>Pseudomonadota</taxon>
        <taxon>Acidithiobacillia</taxon>
        <taxon>Acidithiobacillales</taxon>
        <taxon>Acidithiobacillaceae</taxon>
        <taxon>Acidithiobacillus</taxon>
    </lineage>
</organism>
<dbReference type="Proteomes" id="UP000193925">
    <property type="component" value="Chromosome AFERRI"/>
</dbReference>
<protein>
    <submittedName>
        <fullName evidence="1">Uncharacterized protein</fullName>
    </submittedName>
</protein>
<evidence type="ECO:0000313" key="2">
    <source>
        <dbReference type="EMBL" id="SMH64469.1"/>
    </source>
</evidence>
<name>A0A060UPB5_9PROT</name>
<reference evidence="2 3" key="3">
    <citation type="submission" date="2017-03" db="EMBL/GenBank/DDBJ databases">
        <authorList>
            <person name="Regsiter A."/>
            <person name="William W."/>
        </authorList>
    </citation>
    <scope>NUCLEOTIDE SEQUENCE [LARGE SCALE GENOMIC DNA]</scope>
    <source>
        <strain evidence="2">PRJEB5721</strain>
    </source>
</reference>
<dbReference type="EMBL" id="CCCS020000035">
    <property type="protein sequence ID" value="CDQ10442.1"/>
    <property type="molecule type" value="Genomic_DNA"/>
</dbReference>
<sequence>MLCTCRNRKWSYVMTSHDARCASAWSKLARNRLCSKCLIVASSLSRLTLRRYPAVSKSWKGSNMAALIQVLPEKRYHRWAVDHVGALERNKQVFRLIGPHVVVGQPCDGFRQGVVARLRVNDTTPPRECRNILPYVFLVDGVGCRHLTLCVVPFTLWIQYITEVVMSESWGCTLDVILQTIT</sequence>
<dbReference type="EMBL" id="LT841305">
    <property type="protein sequence ID" value="SMH64469.1"/>
    <property type="molecule type" value="Genomic_DNA"/>
</dbReference>
<gene>
    <name evidence="2" type="ORF">AFERRI_10502</name>
    <name evidence="1" type="ORF">AFERRI_400223</name>
</gene>
<reference evidence="1" key="2">
    <citation type="submission" date="2014-07" db="EMBL/GenBank/DDBJ databases">
        <title>Initial genome analysis of the psychrotolerant acidophile Acidithiobacillus ferrivorans CF27: insights into iron and sulfur oxidation pathways and into biofilm formation.</title>
        <authorList>
            <person name="Talla E."/>
            <person name="Hedrich S."/>
            <person name="Mangenot S."/>
            <person name="Ji B."/>
            <person name="Johnson D.B."/>
            <person name="Barbe V."/>
            <person name="Bonnefoy V."/>
        </authorList>
    </citation>
    <scope>NUCLEOTIDE SEQUENCE [LARGE SCALE GENOMIC DNA]</scope>
    <source>
        <strain evidence="1">CF27</strain>
    </source>
</reference>
<reference evidence="1" key="1">
    <citation type="submission" date="2014-03" db="EMBL/GenBank/DDBJ databases">
        <authorList>
            <person name="Genoscope - CEA"/>
        </authorList>
    </citation>
    <scope>NUCLEOTIDE SEQUENCE [LARGE SCALE GENOMIC DNA]</scope>
    <source>
        <strain evidence="1">CF27</strain>
    </source>
</reference>